<evidence type="ECO:0000256" key="5">
    <source>
        <dbReference type="ARBA" id="ARBA00013125"/>
    </source>
</evidence>
<dbReference type="GO" id="GO:0016020">
    <property type="term" value="C:membrane"/>
    <property type="evidence" value="ECO:0007669"/>
    <property type="project" value="UniProtKB-SubCell"/>
</dbReference>
<dbReference type="Pfam" id="PF13450">
    <property type="entry name" value="NAD_binding_8"/>
    <property type="match status" value="1"/>
</dbReference>
<keyword evidence="20" id="KW-1185">Reference proteome</keyword>
<dbReference type="Gene3D" id="3.50.50.60">
    <property type="entry name" value="FAD/NAD(P)-binding domain"/>
    <property type="match status" value="2"/>
</dbReference>
<dbReference type="EMBL" id="OZ034817">
    <property type="protein sequence ID" value="CAL1383311.1"/>
    <property type="molecule type" value="Genomic_DNA"/>
</dbReference>
<feature type="region of interest" description="Disordered" evidence="15">
    <location>
        <begin position="15"/>
        <end position="34"/>
    </location>
</feature>
<dbReference type="AlphaFoldDB" id="A0AAV2EBI1"/>
<dbReference type="EC" id="1.1.3.20" evidence="5 12"/>
<keyword evidence="8 14" id="KW-0274">FAD</keyword>
<feature type="transmembrane region" description="Helical" evidence="16">
    <location>
        <begin position="164"/>
        <end position="182"/>
    </location>
</feature>
<feature type="domain" description="Glucose-methanol-choline oxidoreductase C-terminal" evidence="18">
    <location>
        <begin position="627"/>
        <end position="757"/>
    </location>
</feature>
<dbReference type="PANTHER" id="PTHR46056">
    <property type="entry name" value="LONG-CHAIN-ALCOHOL OXIDASE"/>
    <property type="match status" value="1"/>
</dbReference>
<comment type="function">
    <text evidence="2 12">Long-chain fatty alcohol oxidase involved in the omega-oxidation pathway of lipid degradation.</text>
</comment>
<sequence>MKERMVERGQCRTLLRGGRKKMTSSSSSSYSHGLSSGQIQSLSALCEAFIPPLPPPDQKNITNQEIPVERQQEALASFYGASGSQSPIPDEVAELIVRRGLPEAVLVVKLALKLLSSRLGALLLCGFCSLDWKWPFMHSFSEIPLERREQILQKWKGEKRKMLTPLRVVFAVIKIFSLFVFFTRIDDETQKNQAWEAIGYQADTRKTTQIKQKGGERPLEKGIVETIHETDDTTFVQSLVQKGLEVTVDEQHDTVKIKCDAVIVGSGCGGGVAAAVLASSGMKVVVLEKGNYFAAEDYSSLEGPSLAELYENGGILSTTNGKTMIFAGSTVGGGSAVNWSACIKTPDNVLREWSVDDKLPLFGSSDYHNAMDAVWKRLGVTDSCKKEGFQNKILRKGCANLGLRVEPVSRNSSEEHYCGSCCYGCRIGDKKGTDTTWLVDAVENNGAVIITGCKAERFVFSSDGGGEKKKRCLGAIARCSNPNLKKKLEIEARVTVSAAGSLLTPPLMIASGLKNPNIGGNLHLHPVLMAWGYFPPSSDSNSNPEDEKSYEGGIITSIHKVVDSSSDEVIAIVECPSAGPASYAALSPWISGQDLKDKMVKYPRTALLFALVRDRGSGEVKREGRISHRLDKVDKEHLRTGLRQALRILVAAGAVEVGTFRSDGQKISCGGVTEEKELKAFLDGVGVSGGVKSGDAHWSIFFSAHQMGSCRMGATPEDGGVDENGESWEAEGLFVCDGSVLPSAIGVNPMITIQSTAYCIASRIAGSYAVRSGKLI</sequence>
<dbReference type="InterPro" id="IPR000172">
    <property type="entry name" value="GMC_OxRdtase_N"/>
</dbReference>
<dbReference type="Pfam" id="PF00732">
    <property type="entry name" value="GMC_oxred_N"/>
    <property type="match status" value="1"/>
</dbReference>
<evidence type="ECO:0000313" key="19">
    <source>
        <dbReference type="EMBL" id="CAL1383311.1"/>
    </source>
</evidence>
<evidence type="ECO:0000256" key="14">
    <source>
        <dbReference type="PIRSR" id="PIRSR028937-2"/>
    </source>
</evidence>
<accession>A0AAV2EBI1</accession>
<evidence type="ECO:0000256" key="13">
    <source>
        <dbReference type="PIRSR" id="PIRSR028937-1"/>
    </source>
</evidence>
<dbReference type="PANTHER" id="PTHR46056:SF12">
    <property type="entry name" value="LONG-CHAIN-ALCOHOL OXIDASE"/>
    <property type="match status" value="1"/>
</dbReference>
<feature type="compositionally biased region" description="Low complexity" evidence="15">
    <location>
        <begin position="24"/>
        <end position="34"/>
    </location>
</feature>
<comment type="catalytic activity">
    <reaction evidence="1 12">
        <text>a long-chain primary fatty alcohol + O2 = a long-chain fatty aldehyde + H2O2</text>
        <dbReference type="Rhea" id="RHEA:22756"/>
        <dbReference type="ChEBI" id="CHEBI:15379"/>
        <dbReference type="ChEBI" id="CHEBI:16240"/>
        <dbReference type="ChEBI" id="CHEBI:17176"/>
        <dbReference type="ChEBI" id="CHEBI:77396"/>
        <dbReference type="EC" id="1.1.3.20"/>
    </reaction>
</comment>
<dbReference type="Pfam" id="PF05199">
    <property type="entry name" value="GMC_oxred_C"/>
    <property type="match status" value="1"/>
</dbReference>
<evidence type="ECO:0000256" key="15">
    <source>
        <dbReference type="SAM" id="MobiDB-lite"/>
    </source>
</evidence>
<proteinExistence type="inferred from homology"/>
<keyword evidence="9 16" id="KW-1133">Transmembrane helix</keyword>
<evidence type="ECO:0000256" key="10">
    <source>
        <dbReference type="ARBA" id="ARBA00023002"/>
    </source>
</evidence>
<keyword evidence="7 16" id="KW-0812">Transmembrane</keyword>
<dbReference type="GO" id="GO:0046577">
    <property type="term" value="F:long-chain-alcohol oxidase activity"/>
    <property type="evidence" value="ECO:0007669"/>
    <property type="project" value="UniProtKB-EC"/>
</dbReference>
<dbReference type="InterPro" id="IPR036188">
    <property type="entry name" value="FAD/NAD-bd_sf"/>
</dbReference>
<dbReference type="InterPro" id="IPR007867">
    <property type="entry name" value="GMC_OxRtase_C"/>
</dbReference>
<dbReference type="GO" id="GO:0050660">
    <property type="term" value="F:flavin adenine dinucleotide binding"/>
    <property type="evidence" value="ECO:0007669"/>
    <property type="project" value="InterPro"/>
</dbReference>
<comment type="similarity">
    <text evidence="4 12">Belongs to the GMC oxidoreductase family.</text>
</comment>
<feature type="binding site" evidence="14">
    <location>
        <begin position="259"/>
        <end position="274"/>
    </location>
    <ligand>
        <name>FAD</name>
        <dbReference type="ChEBI" id="CHEBI:57692"/>
    </ligand>
</feature>
<keyword evidence="6" id="KW-0285">Flavoprotein</keyword>
<evidence type="ECO:0000256" key="6">
    <source>
        <dbReference type="ARBA" id="ARBA00022630"/>
    </source>
</evidence>
<dbReference type="PIRSF" id="PIRSF028937">
    <property type="entry name" value="Lg_Ch_AO"/>
    <property type="match status" value="1"/>
</dbReference>
<evidence type="ECO:0000256" key="8">
    <source>
        <dbReference type="ARBA" id="ARBA00022827"/>
    </source>
</evidence>
<dbReference type="InterPro" id="IPR012400">
    <property type="entry name" value="Long_Oxdase"/>
</dbReference>
<organism evidence="19 20">
    <name type="scientific">Linum trigynum</name>
    <dbReference type="NCBI Taxonomy" id="586398"/>
    <lineage>
        <taxon>Eukaryota</taxon>
        <taxon>Viridiplantae</taxon>
        <taxon>Streptophyta</taxon>
        <taxon>Embryophyta</taxon>
        <taxon>Tracheophyta</taxon>
        <taxon>Spermatophyta</taxon>
        <taxon>Magnoliopsida</taxon>
        <taxon>eudicotyledons</taxon>
        <taxon>Gunneridae</taxon>
        <taxon>Pentapetalae</taxon>
        <taxon>rosids</taxon>
        <taxon>fabids</taxon>
        <taxon>Malpighiales</taxon>
        <taxon>Linaceae</taxon>
        <taxon>Linum</taxon>
    </lineage>
</organism>
<evidence type="ECO:0000256" key="16">
    <source>
        <dbReference type="SAM" id="Phobius"/>
    </source>
</evidence>
<reference evidence="19 20" key="1">
    <citation type="submission" date="2024-04" db="EMBL/GenBank/DDBJ databases">
        <authorList>
            <person name="Fracassetti M."/>
        </authorList>
    </citation>
    <scope>NUCLEOTIDE SEQUENCE [LARGE SCALE GENOMIC DNA]</scope>
</reference>
<name>A0AAV2EBI1_9ROSI</name>
<evidence type="ECO:0000256" key="1">
    <source>
        <dbReference type="ARBA" id="ARBA00000920"/>
    </source>
</evidence>
<evidence type="ECO:0000313" key="20">
    <source>
        <dbReference type="Proteomes" id="UP001497516"/>
    </source>
</evidence>
<evidence type="ECO:0000256" key="3">
    <source>
        <dbReference type="ARBA" id="ARBA00004370"/>
    </source>
</evidence>
<evidence type="ECO:0000256" key="4">
    <source>
        <dbReference type="ARBA" id="ARBA00010790"/>
    </source>
</evidence>
<evidence type="ECO:0000256" key="9">
    <source>
        <dbReference type="ARBA" id="ARBA00022989"/>
    </source>
</evidence>
<keyword evidence="11 12" id="KW-0472">Membrane</keyword>
<feature type="active site" description="Proton acceptor" evidence="13">
    <location>
        <position position="705"/>
    </location>
</feature>
<evidence type="ECO:0000256" key="2">
    <source>
        <dbReference type="ARBA" id="ARBA00003842"/>
    </source>
</evidence>
<evidence type="ECO:0000256" key="7">
    <source>
        <dbReference type="ARBA" id="ARBA00022692"/>
    </source>
</evidence>
<evidence type="ECO:0000256" key="11">
    <source>
        <dbReference type="ARBA" id="ARBA00023136"/>
    </source>
</evidence>
<evidence type="ECO:0000256" key="12">
    <source>
        <dbReference type="PIRNR" id="PIRNR028937"/>
    </source>
</evidence>
<evidence type="ECO:0000259" key="18">
    <source>
        <dbReference type="Pfam" id="PF05199"/>
    </source>
</evidence>
<keyword evidence="10 12" id="KW-0560">Oxidoreductase</keyword>
<protein>
    <recommendedName>
        <fullName evidence="5 12">Long-chain-alcohol oxidase</fullName>
        <ecNumber evidence="5 12">1.1.3.20</ecNumber>
    </recommendedName>
</protein>
<evidence type="ECO:0000259" key="17">
    <source>
        <dbReference type="Pfam" id="PF00732"/>
    </source>
</evidence>
<feature type="domain" description="Glucose-methanol-choline oxidoreductase N-terminal" evidence="17">
    <location>
        <begin position="307"/>
        <end position="527"/>
    </location>
</feature>
<comment type="subcellular location">
    <subcellularLocation>
        <location evidence="3 12">Membrane</location>
    </subcellularLocation>
</comment>
<gene>
    <name evidence="19" type="ORF">LTRI10_LOCUS24595</name>
</gene>
<dbReference type="Proteomes" id="UP001497516">
    <property type="component" value="Chromosome 4"/>
</dbReference>
<dbReference type="SUPFAM" id="SSF51905">
    <property type="entry name" value="FAD/NAD(P)-binding domain"/>
    <property type="match status" value="1"/>
</dbReference>